<evidence type="ECO:0000313" key="10">
    <source>
        <dbReference type="EMBL" id="GLH72849.1"/>
    </source>
</evidence>
<dbReference type="InterPro" id="IPR000620">
    <property type="entry name" value="EamA_dom"/>
</dbReference>
<feature type="transmembrane region" description="Helical" evidence="8">
    <location>
        <begin position="162"/>
        <end position="178"/>
    </location>
</feature>
<evidence type="ECO:0000256" key="5">
    <source>
        <dbReference type="ARBA" id="ARBA00022692"/>
    </source>
</evidence>
<keyword evidence="6 8" id="KW-1133">Transmembrane helix</keyword>
<feature type="transmembrane region" description="Helical" evidence="8">
    <location>
        <begin position="21"/>
        <end position="38"/>
    </location>
</feature>
<dbReference type="PANTHER" id="PTHR22911">
    <property type="entry name" value="ACYL-MALONYL CONDENSING ENZYME-RELATED"/>
    <property type="match status" value="1"/>
</dbReference>
<keyword evidence="3" id="KW-0813">Transport</keyword>
<evidence type="ECO:0000256" key="8">
    <source>
        <dbReference type="SAM" id="Phobius"/>
    </source>
</evidence>
<evidence type="ECO:0000256" key="3">
    <source>
        <dbReference type="ARBA" id="ARBA00022448"/>
    </source>
</evidence>
<evidence type="ECO:0000256" key="2">
    <source>
        <dbReference type="ARBA" id="ARBA00007362"/>
    </source>
</evidence>
<feature type="transmembrane region" description="Helical" evidence="8">
    <location>
        <begin position="44"/>
        <end position="64"/>
    </location>
</feature>
<feature type="transmembrane region" description="Helical" evidence="8">
    <location>
        <begin position="190"/>
        <end position="207"/>
    </location>
</feature>
<dbReference type="RefSeq" id="WP_285573035.1">
    <property type="nucleotide sequence ID" value="NZ_BSDE01000002.1"/>
</dbReference>
<feature type="transmembrane region" description="Helical" evidence="8">
    <location>
        <begin position="139"/>
        <end position="156"/>
    </location>
</feature>
<dbReference type="SUPFAM" id="SSF103481">
    <property type="entry name" value="Multidrug resistance efflux transporter EmrE"/>
    <property type="match status" value="2"/>
</dbReference>
<dbReference type="EMBL" id="BSDE01000002">
    <property type="protein sequence ID" value="GLH72849.1"/>
    <property type="molecule type" value="Genomic_DNA"/>
</dbReference>
<feature type="transmembrane region" description="Helical" evidence="8">
    <location>
        <begin position="250"/>
        <end position="268"/>
    </location>
</feature>
<evidence type="ECO:0000256" key="6">
    <source>
        <dbReference type="ARBA" id="ARBA00022989"/>
    </source>
</evidence>
<feature type="transmembrane region" description="Helical" evidence="8">
    <location>
        <begin position="274"/>
        <end position="293"/>
    </location>
</feature>
<proteinExistence type="inferred from homology"/>
<comment type="subcellular location">
    <subcellularLocation>
        <location evidence="1">Cell membrane</location>
        <topology evidence="1">Multi-pass membrane protein</topology>
    </subcellularLocation>
</comment>
<evidence type="ECO:0000256" key="4">
    <source>
        <dbReference type="ARBA" id="ARBA00022475"/>
    </source>
</evidence>
<organism evidence="10 11">
    <name type="scientific">Geothrix limicola</name>
    <dbReference type="NCBI Taxonomy" id="2927978"/>
    <lineage>
        <taxon>Bacteria</taxon>
        <taxon>Pseudomonadati</taxon>
        <taxon>Acidobacteriota</taxon>
        <taxon>Holophagae</taxon>
        <taxon>Holophagales</taxon>
        <taxon>Holophagaceae</taxon>
        <taxon>Geothrix</taxon>
    </lineage>
</organism>
<keyword evidence="5 8" id="KW-0812">Transmembrane</keyword>
<dbReference type="InterPro" id="IPR004626">
    <property type="entry name" value="RarD"/>
</dbReference>
<evidence type="ECO:0000259" key="9">
    <source>
        <dbReference type="Pfam" id="PF00892"/>
    </source>
</evidence>
<keyword evidence="11" id="KW-1185">Reference proteome</keyword>
<feature type="transmembrane region" description="Helical" evidence="8">
    <location>
        <begin position="84"/>
        <end position="103"/>
    </location>
</feature>
<protein>
    <submittedName>
        <fullName evidence="10">EamA family transporter</fullName>
    </submittedName>
</protein>
<feature type="transmembrane region" description="Helical" evidence="8">
    <location>
        <begin position="219"/>
        <end position="243"/>
    </location>
</feature>
<dbReference type="InterPro" id="IPR037185">
    <property type="entry name" value="EmrE-like"/>
</dbReference>
<dbReference type="PANTHER" id="PTHR22911:SF137">
    <property type="entry name" value="SOLUTE CARRIER FAMILY 35 MEMBER G2-RELATED"/>
    <property type="match status" value="1"/>
</dbReference>
<gene>
    <name evidence="10" type="ORF">GETHLI_13510</name>
</gene>
<reference evidence="10 11" key="1">
    <citation type="journal article" date="2023" name="Antonie Van Leeuwenhoek">
        <title>Mesoterricola silvestris gen. nov., sp. nov., Mesoterricola sediminis sp. nov., Geothrix oryzae sp. nov., Geothrix edaphica sp. nov., Geothrix rubra sp. nov., and Geothrix limicola sp. nov., six novel members of Acidobacteriota isolated from soils.</title>
        <authorList>
            <person name="Itoh H."/>
            <person name="Sugisawa Y."/>
            <person name="Mise K."/>
            <person name="Xu Z."/>
            <person name="Kuniyasu M."/>
            <person name="Ushijima N."/>
            <person name="Kawano K."/>
            <person name="Kobayashi E."/>
            <person name="Shiratori Y."/>
            <person name="Masuda Y."/>
            <person name="Senoo K."/>
        </authorList>
    </citation>
    <scope>NUCLEOTIDE SEQUENCE [LARGE SCALE GENOMIC DNA]</scope>
    <source>
        <strain evidence="10 11">Red804</strain>
    </source>
</reference>
<evidence type="ECO:0000256" key="1">
    <source>
        <dbReference type="ARBA" id="ARBA00004651"/>
    </source>
</evidence>
<feature type="domain" description="EamA" evidence="9">
    <location>
        <begin position="19"/>
        <end position="155"/>
    </location>
</feature>
<dbReference type="Pfam" id="PF00892">
    <property type="entry name" value="EamA"/>
    <property type="match status" value="1"/>
</dbReference>
<comment type="similarity">
    <text evidence="2">Belongs to the EamA transporter family.</text>
</comment>
<comment type="caution">
    <text evidence="10">The sequence shown here is derived from an EMBL/GenBank/DDBJ whole genome shotgun (WGS) entry which is preliminary data.</text>
</comment>
<name>A0ABQ5QDD5_9BACT</name>
<sequence>MTSQARGLATPAQARKLHRGTLAAFVAYGMWGLLPLFWKQLSAVSALEVLCHRVIWSGLFLALVLLSQRRLGEVLRIWRERSSALAVVACAGLITLNWGIYIWAVQVDRVTEASLGYYITPLLSVALGAFLFHEKLDRWAGISTGLALLGVAVATWRLGSLPWVATVLSVSFALYGALKKKAGLDALSGLAAESLLCMPFALIYLAWKHGGAFFTGGPGTATLLILAGPVTAVPLLTFAYAAVRIPLQRLGFIQYFSPTLQLALGLFVLGEHLSGPMCFAFGTVVAAVLLYILSRPGQNRASA</sequence>
<dbReference type="NCBIfam" id="TIGR00688">
    <property type="entry name" value="rarD"/>
    <property type="match status" value="1"/>
</dbReference>
<keyword evidence="4" id="KW-1003">Cell membrane</keyword>
<feature type="transmembrane region" description="Helical" evidence="8">
    <location>
        <begin position="115"/>
        <end position="132"/>
    </location>
</feature>
<keyword evidence="7 8" id="KW-0472">Membrane</keyword>
<evidence type="ECO:0000256" key="7">
    <source>
        <dbReference type="ARBA" id="ARBA00023136"/>
    </source>
</evidence>
<dbReference type="Proteomes" id="UP001165069">
    <property type="component" value="Unassembled WGS sequence"/>
</dbReference>
<accession>A0ABQ5QDD5</accession>
<evidence type="ECO:0000313" key="11">
    <source>
        <dbReference type="Proteomes" id="UP001165069"/>
    </source>
</evidence>